<keyword evidence="1" id="KW-0472">Membrane</keyword>
<proteinExistence type="predicted"/>
<protein>
    <submittedName>
        <fullName evidence="2">Uncharacterized protein</fullName>
    </submittedName>
</protein>
<accession>A0AAD4GKV1</accession>
<sequence>RGSLPPSKGSLAMYVVTYLPALFLSRYLESIGTLRRDPTTGAIISSGQDLNQPGVI</sequence>
<organism evidence="2 3">
    <name type="scientific">Boletus edulis BED1</name>
    <dbReference type="NCBI Taxonomy" id="1328754"/>
    <lineage>
        <taxon>Eukaryota</taxon>
        <taxon>Fungi</taxon>
        <taxon>Dikarya</taxon>
        <taxon>Basidiomycota</taxon>
        <taxon>Agaricomycotina</taxon>
        <taxon>Agaricomycetes</taxon>
        <taxon>Agaricomycetidae</taxon>
        <taxon>Boletales</taxon>
        <taxon>Boletineae</taxon>
        <taxon>Boletaceae</taxon>
        <taxon>Boletoideae</taxon>
        <taxon>Boletus</taxon>
    </lineage>
</organism>
<evidence type="ECO:0000313" key="3">
    <source>
        <dbReference type="Proteomes" id="UP001194468"/>
    </source>
</evidence>
<comment type="caution">
    <text evidence="2">The sequence shown here is derived from an EMBL/GenBank/DDBJ whole genome shotgun (WGS) entry which is preliminary data.</text>
</comment>
<reference evidence="2" key="1">
    <citation type="submission" date="2019-10" db="EMBL/GenBank/DDBJ databases">
        <authorList>
            <consortium name="DOE Joint Genome Institute"/>
            <person name="Kuo A."/>
            <person name="Miyauchi S."/>
            <person name="Kiss E."/>
            <person name="Drula E."/>
            <person name="Kohler A."/>
            <person name="Sanchez-Garcia M."/>
            <person name="Andreopoulos B."/>
            <person name="Barry K.W."/>
            <person name="Bonito G."/>
            <person name="Buee M."/>
            <person name="Carver A."/>
            <person name="Chen C."/>
            <person name="Cichocki N."/>
            <person name="Clum A."/>
            <person name="Culley D."/>
            <person name="Crous P.W."/>
            <person name="Fauchery L."/>
            <person name="Girlanda M."/>
            <person name="Hayes R."/>
            <person name="Keri Z."/>
            <person name="LaButti K."/>
            <person name="Lipzen A."/>
            <person name="Lombard V."/>
            <person name="Magnuson J."/>
            <person name="Maillard F."/>
            <person name="Morin E."/>
            <person name="Murat C."/>
            <person name="Nolan M."/>
            <person name="Ohm R."/>
            <person name="Pangilinan J."/>
            <person name="Pereira M."/>
            <person name="Perotto S."/>
            <person name="Peter M."/>
            <person name="Riley R."/>
            <person name="Sitrit Y."/>
            <person name="Stielow B."/>
            <person name="Szollosi G."/>
            <person name="Zifcakova L."/>
            <person name="Stursova M."/>
            <person name="Spatafora J.W."/>
            <person name="Tedersoo L."/>
            <person name="Vaario L.-M."/>
            <person name="Yamada A."/>
            <person name="Yan M."/>
            <person name="Wang P."/>
            <person name="Xu J."/>
            <person name="Bruns T."/>
            <person name="Baldrian P."/>
            <person name="Vilgalys R."/>
            <person name="Henrissat B."/>
            <person name="Grigoriev I.V."/>
            <person name="Hibbett D."/>
            <person name="Nagy L.G."/>
            <person name="Martin F.M."/>
        </authorList>
    </citation>
    <scope>NUCLEOTIDE SEQUENCE</scope>
    <source>
        <strain evidence="2">BED1</strain>
    </source>
</reference>
<dbReference type="Proteomes" id="UP001194468">
    <property type="component" value="Unassembled WGS sequence"/>
</dbReference>
<dbReference type="EMBL" id="WHUW01000002">
    <property type="protein sequence ID" value="KAF8450290.1"/>
    <property type="molecule type" value="Genomic_DNA"/>
</dbReference>
<keyword evidence="1" id="KW-0812">Transmembrane</keyword>
<dbReference type="InterPro" id="IPR008506">
    <property type="entry name" value="SND2/TMEM208"/>
</dbReference>
<reference evidence="2" key="2">
    <citation type="journal article" date="2020" name="Nat. Commun.">
        <title>Large-scale genome sequencing of mycorrhizal fungi provides insights into the early evolution of symbiotic traits.</title>
        <authorList>
            <person name="Miyauchi S."/>
            <person name="Kiss E."/>
            <person name="Kuo A."/>
            <person name="Drula E."/>
            <person name="Kohler A."/>
            <person name="Sanchez-Garcia M."/>
            <person name="Morin E."/>
            <person name="Andreopoulos B."/>
            <person name="Barry K.W."/>
            <person name="Bonito G."/>
            <person name="Buee M."/>
            <person name="Carver A."/>
            <person name="Chen C."/>
            <person name="Cichocki N."/>
            <person name="Clum A."/>
            <person name="Culley D."/>
            <person name="Crous P.W."/>
            <person name="Fauchery L."/>
            <person name="Girlanda M."/>
            <person name="Hayes R.D."/>
            <person name="Keri Z."/>
            <person name="LaButti K."/>
            <person name="Lipzen A."/>
            <person name="Lombard V."/>
            <person name="Magnuson J."/>
            <person name="Maillard F."/>
            <person name="Murat C."/>
            <person name="Nolan M."/>
            <person name="Ohm R.A."/>
            <person name="Pangilinan J."/>
            <person name="Pereira M.F."/>
            <person name="Perotto S."/>
            <person name="Peter M."/>
            <person name="Pfister S."/>
            <person name="Riley R."/>
            <person name="Sitrit Y."/>
            <person name="Stielow J.B."/>
            <person name="Szollosi G."/>
            <person name="Zifcakova L."/>
            <person name="Stursova M."/>
            <person name="Spatafora J.W."/>
            <person name="Tedersoo L."/>
            <person name="Vaario L.M."/>
            <person name="Yamada A."/>
            <person name="Yan M."/>
            <person name="Wang P."/>
            <person name="Xu J."/>
            <person name="Bruns T."/>
            <person name="Baldrian P."/>
            <person name="Vilgalys R."/>
            <person name="Dunand C."/>
            <person name="Henrissat B."/>
            <person name="Grigoriev I.V."/>
            <person name="Hibbett D."/>
            <person name="Nagy L.G."/>
            <person name="Martin F.M."/>
        </authorList>
    </citation>
    <scope>NUCLEOTIDE SEQUENCE</scope>
    <source>
        <strain evidence="2">BED1</strain>
    </source>
</reference>
<feature type="transmembrane region" description="Helical" evidence="1">
    <location>
        <begin position="12"/>
        <end position="28"/>
    </location>
</feature>
<evidence type="ECO:0000313" key="2">
    <source>
        <dbReference type="EMBL" id="KAF8450290.1"/>
    </source>
</evidence>
<gene>
    <name evidence="2" type="ORF">L210DRAFT_842373</name>
</gene>
<keyword evidence="3" id="KW-1185">Reference proteome</keyword>
<dbReference type="AlphaFoldDB" id="A0AAD4GKV1"/>
<evidence type="ECO:0000256" key="1">
    <source>
        <dbReference type="SAM" id="Phobius"/>
    </source>
</evidence>
<name>A0AAD4GKV1_BOLED</name>
<dbReference type="Pfam" id="PF05620">
    <property type="entry name" value="TMEM208_SND2"/>
    <property type="match status" value="1"/>
</dbReference>
<feature type="non-terminal residue" evidence="2">
    <location>
        <position position="1"/>
    </location>
</feature>
<keyword evidence="1" id="KW-1133">Transmembrane helix</keyword>